<proteinExistence type="predicted"/>
<evidence type="ECO:0000313" key="1">
    <source>
        <dbReference type="EMBL" id="OAL63532.1"/>
    </source>
</evidence>
<evidence type="ECO:0000313" key="2">
    <source>
        <dbReference type="Proteomes" id="UP000243015"/>
    </source>
</evidence>
<name>A0A178ETV7_TRIRU</name>
<sequence>MQRSASLELTQRPNFVRQFVKADSLTDGVAAKVLRDSVLSHISIILRNSDCKGLTDIVDFDDGDEDGNGQIILYWRDHCPQLPPVLADLPIISLQESKHDIYTALPENDTLGTRPGGKHFSEPKPVNPDAENFGILGFIIWGNTLSINIDGNLEMPTTVN</sequence>
<dbReference type="Proteomes" id="UP000243015">
    <property type="component" value="Unassembled WGS sequence"/>
</dbReference>
<protein>
    <submittedName>
        <fullName evidence="1">Uncharacterized protein</fullName>
    </submittedName>
</protein>
<dbReference type="VEuPathDB" id="FungiDB:TERG_00349"/>
<dbReference type="EMBL" id="LHPM01000018">
    <property type="protein sequence ID" value="OAL63532.1"/>
    <property type="molecule type" value="Genomic_DNA"/>
</dbReference>
<comment type="caution">
    <text evidence="1">The sequence shown here is derived from an EMBL/GenBank/DDBJ whole genome shotgun (WGS) entry which is preliminary data.</text>
</comment>
<reference evidence="1 2" key="1">
    <citation type="submission" date="2016-05" db="EMBL/GenBank/DDBJ databases">
        <title>Genome sequencing of Trichophyton rubrum CMCC(F)T1i isolated from hair.</title>
        <authorList>
            <person name="Zhan P."/>
            <person name="Tao Y."/>
            <person name="Liu W."/>
        </authorList>
    </citation>
    <scope>NUCLEOTIDE SEQUENCE [LARGE SCALE GENOMIC DNA]</scope>
    <source>
        <strain evidence="2">CMCC(F)T1i</strain>
    </source>
</reference>
<accession>A0A178ETV7</accession>
<gene>
    <name evidence="1" type="ORF">A7C99_5928</name>
</gene>
<dbReference type="AlphaFoldDB" id="A0A178ETV7"/>
<organism evidence="1 2">
    <name type="scientific">Trichophyton rubrum</name>
    <name type="common">Athlete's foot fungus</name>
    <name type="synonym">Epidermophyton rubrum</name>
    <dbReference type="NCBI Taxonomy" id="5551"/>
    <lineage>
        <taxon>Eukaryota</taxon>
        <taxon>Fungi</taxon>
        <taxon>Dikarya</taxon>
        <taxon>Ascomycota</taxon>
        <taxon>Pezizomycotina</taxon>
        <taxon>Eurotiomycetes</taxon>
        <taxon>Eurotiomycetidae</taxon>
        <taxon>Onygenales</taxon>
        <taxon>Arthrodermataceae</taxon>
        <taxon>Trichophyton</taxon>
    </lineage>
</organism>